<feature type="compositionally biased region" description="Basic and acidic residues" evidence="1">
    <location>
        <begin position="32"/>
        <end position="49"/>
    </location>
</feature>
<feature type="compositionally biased region" description="Basic and acidic residues" evidence="1">
    <location>
        <begin position="81"/>
        <end position="98"/>
    </location>
</feature>
<feature type="region of interest" description="Disordered" evidence="1">
    <location>
        <begin position="25"/>
        <end position="323"/>
    </location>
</feature>
<sequence>MAPPLPPNSPNRKPLSDCNMAAKRVLGPNARRPNEHLITRPGATDRQDRTCLGSAVQHRNCPESDQRTSASGVEQRPGARGFEHRHELRLSDATDSEYRPSSAAGVETRINSTGFGKRPSAMENSGVRGNGNIFDQRPTAPAVSDPRPSSGSFEQRPDMAGFELRPRPAASTEQRPITMADLGQRPAPAVSFDTRPGAGAPLEQSPSQGGLEPHPKDAGSKGKRPGLPAAFDPHHNGATGFQSHLSSAAAANPRPGPALDFELNKNASVGPSSNAAEGSEPSLLVSARSLRTPKPDNAQPQKPNANLAARPQQQQVIKFQQQQGSYQAGLQRLSSSNLERSSVGPLTAAAANFTSSQRRPSAAAAVTLRASTGAIPPASEKTTEPTSNITG</sequence>
<organism evidence="2 3">
    <name type="scientific">Volvox africanus</name>
    <dbReference type="NCBI Taxonomy" id="51714"/>
    <lineage>
        <taxon>Eukaryota</taxon>
        <taxon>Viridiplantae</taxon>
        <taxon>Chlorophyta</taxon>
        <taxon>core chlorophytes</taxon>
        <taxon>Chlorophyceae</taxon>
        <taxon>CS clade</taxon>
        <taxon>Chlamydomonadales</taxon>
        <taxon>Volvocaceae</taxon>
        <taxon>Volvox</taxon>
    </lineage>
</organism>
<name>A0ABQ5S233_9CHLO</name>
<dbReference type="EMBL" id="BSDZ01000015">
    <property type="protein sequence ID" value="GLI63321.1"/>
    <property type="molecule type" value="Genomic_DNA"/>
</dbReference>
<evidence type="ECO:0000313" key="2">
    <source>
        <dbReference type="EMBL" id="GLI63321.1"/>
    </source>
</evidence>
<comment type="caution">
    <text evidence="2">The sequence shown here is derived from an EMBL/GenBank/DDBJ whole genome shotgun (WGS) entry which is preliminary data.</text>
</comment>
<proteinExistence type="predicted"/>
<gene>
    <name evidence="2" type="ORF">VaNZ11_006237</name>
</gene>
<keyword evidence="3" id="KW-1185">Reference proteome</keyword>
<feature type="compositionally biased region" description="Low complexity" evidence="1">
    <location>
        <begin position="312"/>
        <end position="323"/>
    </location>
</feature>
<accession>A0ABQ5S233</accession>
<protein>
    <submittedName>
        <fullName evidence="2">Uncharacterized protein</fullName>
    </submittedName>
</protein>
<evidence type="ECO:0000313" key="3">
    <source>
        <dbReference type="Proteomes" id="UP001165090"/>
    </source>
</evidence>
<feature type="region of interest" description="Disordered" evidence="1">
    <location>
        <begin position="370"/>
        <end position="391"/>
    </location>
</feature>
<feature type="non-terminal residue" evidence="2">
    <location>
        <position position="391"/>
    </location>
</feature>
<reference evidence="2 3" key="1">
    <citation type="journal article" date="2023" name="IScience">
        <title>Expanded male sex-determining region conserved during the evolution of homothallism in the green alga Volvox.</title>
        <authorList>
            <person name="Yamamoto K."/>
            <person name="Matsuzaki R."/>
            <person name="Mahakham W."/>
            <person name="Heman W."/>
            <person name="Sekimoto H."/>
            <person name="Kawachi M."/>
            <person name="Minakuchi Y."/>
            <person name="Toyoda A."/>
            <person name="Nozaki H."/>
        </authorList>
    </citation>
    <scope>NUCLEOTIDE SEQUENCE [LARGE SCALE GENOMIC DNA]</scope>
    <source>
        <strain evidence="2 3">NIES-4468</strain>
    </source>
</reference>
<dbReference type="Proteomes" id="UP001165090">
    <property type="component" value="Unassembled WGS sequence"/>
</dbReference>
<evidence type="ECO:0000256" key="1">
    <source>
        <dbReference type="SAM" id="MobiDB-lite"/>
    </source>
</evidence>
<feature type="compositionally biased region" description="Polar residues" evidence="1">
    <location>
        <begin position="265"/>
        <end position="276"/>
    </location>
</feature>